<dbReference type="InterPro" id="IPR008983">
    <property type="entry name" value="Tumour_necrosis_fac-like_dom"/>
</dbReference>
<protein>
    <submittedName>
        <fullName evidence="1">Uncharacterized protein</fullName>
    </submittedName>
</protein>
<sequence>MYILIFKLYTTKKLYIMKKLLMGFLSLLSYCLLGQLGNVGINTVTPGSTLEINGSLSAHYRLVSADYNMSITDYYVAYNGSSVGTITLPAATVAYPAQGHIKGRTYYIKNTGSFNVIITANGSELIDNQTGLPVSSIGLGQGWFVMLISNGATGGVVTWEAVVINPTTSINTIISMSSNSTYNLPSTANFNSGIPQVLPFTAGEVQVNQGSTASWDAANNRFVINETGIYELDALSYFGAGGTTGTSSYIGVNLGITKNGIGAANVIAGTRANIGQAVAGAGNTPVSFHCLVNLTAGDVIHLTMYRGAFDSATGTVQSQAPAGVSEARHFSLKKL</sequence>
<accession>A0A543EGC4</accession>
<organism evidence="1 2">
    <name type="scientific">Chryseobacterium aquifrigidense</name>
    <dbReference type="NCBI Taxonomy" id="558021"/>
    <lineage>
        <taxon>Bacteria</taxon>
        <taxon>Pseudomonadati</taxon>
        <taxon>Bacteroidota</taxon>
        <taxon>Flavobacteriia</taxon>
        <taxon>Flavobacteriales</taxon>
        <taxon>Weeksellaceae</taxon>
        <taxon>Chryseobacterium group</taxon>
        <taxon>Chryseobacterium</taxon>
    </lineage>
</organism>
<evidence type="ECO:0000313" key="2">
    <source>
        <dbReference type="Proteomes" id="UP000316437"/>
    </source>
</evidence>
<dbReference type="EMBL" id="VFPD01000001">
    <property type="protein sequence ID" value="TQM20630.1"/>
    <property type="molecule type" value="Genomic_DNA"/>
</dbReference>
<proteinExistence type="predicted"/>
<comment type="caution">
    <text evidence="1">The sequence shown here is derived from an EMBL/GenBank/DDBJ whole genome shotgun (WGS) entry which is preliminary data.</text>
</comment>
<evidence type="ECO:0000313" key="1">
    <source>
        <dbReference type="EMBL" id="TQM20630.1"/>
    </source>
</evidence>
<dbReference type="SUPFAM" id="SSF49842">
    <property type="entry name" value="TNF-like"/>
    <property type="match status" value="1"/>
</dbReference>
<dbReference type="Gene3D" id="2.60.120.40">
    <property type="match status" value="1"/>
</dbReference>
<keyword evidence="2" id="KW-1185">Reference proteome</keyword>
<reference evidence="1 2" key="1">
    <citation type="submission" date="2019-06" db="EMBL/GenBank/DDBJ databases">
        <title>Sorghum-associated microbial communities from plants grown in Nebraska, USA.</title>
        <authorList>
            <person name="Schachtman D."/>
        </authorList>
    </citation>
    <scope>NUCLEOTIDE SEQUENCE [LARGE SCALE GENOMIC DNA]</scope>
    <source>
        <strain evidence="1 2">110</strain>
    </source>
</reference>
<name>A0A543EGC4_9FLAO</name>
<dbReference type="AlphaFoldDB" id="A0A543EGC4"/>
<dbReference type="Proteomes" id="UP000316437">
    <property type="component" value="Unassembled WGS sequence"/>
</dbReference>
<gene>
    <name evidence="1" type="ORF">FB551_0303</name>
</gene>